<dbReference type="PANTHER" id="PTHR21248:SF12">
    <property type="entry name" value="CARDIOLIPIN SYNTHASE C"/>
    <property type="match status" value="1"/>
</dbReference>
<dbReference type="CDD" id="cd09110">
    <property type="entry name" value="PLDc_CLS_1"/>
    <property type="match status" value="1"/>
</dbReference>
<feature type="domain" description="PLD phosphodiesterase" evidence="6">
    <location>
        <begin position="293"/>
        <end position="319"/>
    </location>
</feature>
<evidence type="ECO:0000259" key="6">
    <source>
        <dbReference type="PROSITE" id="PS50035"/>
    </source>
</evidence>
<dbReference type="CDD" id="cd09159">
    <property type="entry name" value="PLDc_ybhO_like_2"/>
    <property type="match status" value="1"/>
</dbReference>
<dbReference type="GO" id="GO:0005576">
    <property type="term" value="C:extracellular region"/>
    <property type="evidence" value="ECO:0007669"/>
    <property type="project" value="UniProtKB-SubCell"/>
</dbReference>
<dbReference type="SMART" id="SM00155">
    <property type="entry name" value="PLDc"/>
    <property type="match status" value="2"/>
</dbReference>
<dbReference type="PANTHER" id="PTHR21248">
    <property type="entry name" value="CARDIOLIPIN SYNTHASE"/>
    <property type="match status" value="1"/>
</dbReference>
<evidence type="ECO:0000256" key="5">
    <source>
        <dbReference type="ARBA" id="ARBA00029594"/>
    </source>
</evidence>
<dbReference type="PROSITE" id="PS50035">
    <property type="entry name" value="PLD"/>
    <property type="match status" value="2"/>
</dbReference>
<reference evidence="8" key="1">
    <citation type="submission" date="2016-11" db="EMBL/GenBank/DDBJ databases">
        <authorList>
            <person name="Varghese N."/>
            <person name="Submissions S."/>
        </authorList>
    </citation>
    <scope>NUCLEOTIDE SEQUENCE [LARGE SCALE GENOMIC DNA]</scope>
    <source>
        <strain evidence="8">DSM 22363</strain>
    </source>
</reference>
<comment type="subcellular location">
    <subcellularLocation>
        <location evidence="2">Secreted</location>
    </subcellularLocation>
</comment>
<keyword evidence="8" id="KW-1185">Reference proteome</keyword>
<dbReference type="InterPro" id="IPR001736">
    <property type="entry name" value="PLipase_D/transphosphatidylase"/>
</dbReference>
<name>A0A1N6H9N8_9SPHN</name>
<sequence>MDSRASPSDHQPPWFDIGENRLKLVHEPQDRMDALTHLIDRAEHRLQLFYYMFEDDAVGTKLLSKLVAACERGVSVELMIDSFGSNTTARAFFNPLIAAGGKFGVFSPRFSTSYLVRNHQKIAISDTSRALVGGFNITDDYFNRREEGEPNMWEDVGVAIEGPEVSALARWYDRLSDWVEHDNGNILKLQKMVRTWSAGDGRFRWLLGGPSNRLSRWAWSIKNDLEAGSRLDLVAAYFSPGQGLLRRIARLSKKGGDSNLLLPGKTDNGATIGASRLLYGYLLKRNARIFEYQPRRLHTKLVVVDDAVYVGSANFDIRSLFINVEMMVRIEDRAFADHARNLVMQMCGASQQITPEVHKSRKSLLNRIRWALSYFIVNTLDYTVTRRFNLGLTRLDRLPSGKED</sequence>
<dbReference type="STRING" id="1123272.SAMN02745824_3192"/>
<evidence type="ECO:0000256" key="1">
    <source>
        <dbReference type="ARBA" id="ARBA00003145"/>
    </source>
</evidence>
<dbReference type="SUPFAM" id="SSF56024">
    <property type="entry name" value="Phospholipase D/nuclease"/>
    <property type="match status" value="2"/>
</dbReference>
<evidence type="ECO:0000256" key="3">
    <source>
        <dbReference type="ARBA" id="ARBA00018392"/>
    </source>
</evidence>
<proteinExistence type="predicted"/>
<dbReference type="Proteomes" id="UP000185192">
    <property type="component" value="Unassembled WGS sequence"/>
</dbReference>
<dbReference type="GO" id="GO:0032049">
    <property type="term" value="P:cardiolipin biosynthetic process"/>
    <property type="evidence" value="ECO:0007669"/>
    <property type="project" value="UniProtKB-ARBA"/>
</dbReference>
<dbReference type="InterPro" id="IPR025202">
    <property type="entry name" value="PLD-like_dom"/>
</dbReference>
<gene>
    <name evidence="7" type="ORF">SAMN02745824_3192</name>
</gene>
<dbReference type="EMBL" id="FSQW01000002">
    <property type="protein sequence ID" value="SIO16429.1"/>
    <property type="molecule type" value="Genomic_DNA"/>
</dbReference>
<dbReference type="Gene3D" id="3.30.870.10">
    <property type="entry name" value="Endonuclease Chain A"/>
    <property type="match status" value="2"/>
</dbReference>
<evidence type="ECO:0000256" key="2">
    <source>
        <dbReference type="ARBA" id="ARBA00004613"/>
    </source>
</evidence>
<comment type="function">
    <text evidence="1">Could be a virulence factor.</text>
</comment>
<dbReference type="AlphaFoldDB" id="A0A1N6H9N8"/>
<evidence type="ECO:0000256" key="4">
    <source>
        <dbReference type="ARBA" id="ARBA00022525"/>
    </source>
</evidence>
<accession>A0A1N6H9N8</accession>
<feature type="domain" description="PLD phosphodiesterase" evidence="6">
    <location>
        <begin position="114"/>
        <end position="141"/>
    </location>
</feature>
<protein>
    <recommendedName>
        <fullName evidence="3">Phospholipase D</fullName>
    </recommendedName>
    <alternativeName>
        <fullName evidence="5">Choline phosphatase</fullName>
    </alternativeName>
</protein>
<evidence type="ECO:0000313" key="8">
    <source>
        <dbReference type="Proteomes" id="UP000185192"/>
    </source>
</evidence>
<organism evidence="7 8">
    <name type="scientific">Parasphingorhabdus marina DSM 22363</name>
    <dbReference type="NCBI Taxonomy" id="1123272"/>
    <lineage>
        <taxon>Bacteria</taxon>
        <taxon>Pseudomonadati</taxon>
        <taxon>Pseudomonadota</taxon>
        <taxon>Alphaproteobacteria</taxon>
        <taxon>Sphingomonadales</taxon>
        <taxon>Sphingomonadaceae</taxon>
        <taxon>Parasphingorhabdus</taxon>
    </lineage>
</organism>
<evidence type="ECO:0000313" key="7">
    <source>
        <dbReference type="EMBL" id="SIO16429.1"/>
    </source>
</evidence>
<dbReference type="GO" id="GO:0030572">
    <property type="term" value="F:phosphatidyltransferase activity"/>
    <property type="evidence" value="ECO:0007669"/>
    <property type="project" value="UniProtKB-ARBA"/>
</dbReference>
<dbReference type="Pfam" id="PF13091">
    <property type="entry name" value="PLDc_2"/>
    <property type="match status" value="2"/>
</dbReference>
<keyword evidence="4" id="KW-0964">Secreted</keyword>